<dbReference type="PANTHER" id="PTHR22872:SF2">
    <property type="entry name" value="INHIBITOR OF BRUTON TYROSINE KINASE"/>
    <property type="match status" value="1"/>
</dbReference>
<dbReference type="InterPro" id="IPR011333">
    <property type="entry name" value="SKP1/BTB/POZ_sf"/>
</dbReference>
<feature type="repeat" description="RCC1" evidence="3">
    <location>
        <begin position="223"/>
        <end position="279"/>
    </location>
</feature>
<dbReference type="SUPFAM" id="SSF54695">
    <property type="entry name" value="POZ domain"/>
    <property type="match status" value="2"/>
</dbReference>
<comment type="caution">
    <text evidence="6">The sequence shown here is derived from an EMBL/GenBank/DDBJ whole genome shotgun (WGS) entry which is preliminary data.</text>
</comment>
<dbReference type="Proteomes" id="UP001152888">
    <property type="component" value="Unassembled WGS sequence"/>
</dbReference>
<dbReference type="PANTHER" id="PTHR22872">
    <property type="entry name" value="BTK-BINDING PROTEIN-RELATED"/>
    <property type="match status" value="1"/>
</dbReference>
<dbReference type="CDD" id="cd18500">
    <property type="entry name" value="BACK_IBtk"/>
    <property type="match status" value="1"/>
</dbReference>
<feature type="repeat" description="RCC1" evidence="3">
    <location>
        <begin position="169"/>
        <end position="222"/>
    </location>
</feature>
<evidence type="ECO:0000256" key="2">
    <source>
        <dbReference type="PROSITE-ProRule" id="PRU00023"/>
    </source>
</evidence>
<organism evidence="6 7">
    <name type="scientific">Acanthoscelides obtectus</name>
    <name type="common">Bean weevil</name>
    <name type="synonym">Bruchus obtectus</name>
    <dbReference type="NCBI Taxonomy" id="200917"/>
    <lineage>
        <taxon>Eukaryota</taxon>
        <taxon>Metazoa</taxon>
        <taxon>Ecdysozoa</taxon>
        <taxon>Arthropoda</taxon>
        <taxon>Hexapoda</taxon>
        <taxon>Insecta</taxon>
        <taxon>Pterygota</taxon>
        <taxon>Neoptera</taxon>
        <taxon>Endopterygota</taxon>
        <taxon>Coleoptera</taxon>
        <taxon>Polyphaga</taxon>
        <taxon>Cucujiformia</taxon>
        <taxon>Chrysomeloidea</taxon>
        <taxon>Chrysomelidae</taxon>
        <taxon>Bruchinae</taxon>
        <taxon>Bruchini</taxon>
        <taxon>Acanthoscelides</taxon>
    </lineage>
</organism>
<keyword evidence="7" id="KW-1185">Reference proteome</keyword>
<evidence type="ECO:0000313" key="6">
    <source>
        <dbReference type="EMBL" id="CAH1965416.1"/>
    </source>
</evidence>
<dbReference type="SUPFAM" id="SSF50985">
    <property type="entry name" value="RCC1/BLIP-II"/>
    <property type="match status" value="1"/>
</dbReference>
<feature type="compositionally biased region" description="Basic and acidic residues" evidence="4">
    <location>
        <begin position="988"/>
        <end position="1002"/>
    </location>
</feature>
<dbReference type="PROSITE" id="PS50088">
    <property type="entry name" value="ANK_REPEAT"/>
    <property type="match status" value="1"/>
</dbReference>
<dbReference type="PROSITE" id="PS50297">
    <property type="entry name" value="ANK_REP_REGION"/>
    <property type="match status" value="1"/>
</dbReference>
<dbReference type="EMBL" id="CAKOFQ010006725">
    <property type="protein sequence ID" value="CAH1965416.1"/>
    <property type="molecule type" value="Genomic_DNA"/>
</dbReference>
<keyword evidence="2" id="KW-0040">ANK repeat</keyword>
<dbReference type="InterPro" id="IPR000210">
    <property type="entry name" value="BTB/POZ_dom"/>
</dbReference>
<dbReference type="InterPro" id="IPR036770">
    <property type="entry name" value="Ankyrin_rpt-contain_sf"/>
</dbReference>
<dbReference type="Gene3D" id="1.25.40.20">
    <property type="entry name" value="Ankyrin repeat-containing domain"/>
    <property type="match status" value="1"/>
</dbReference>
<feature type="compositionally biased region" description="Basic residues" evidence="4">
    <location>
        <begin position="1098"/>
        <end position="1109"/>
    </location>
</feature>
<dbReference type="Gene3D" id="3.30.710.10">
    <property type="entry name" value="Potassium Channel Kv1.1, Chain A"/>
    <property type="match status" value="2"/>
</dbReference>
<proteinExistence type="predicted"/>
<dbReference type="InterPro" id="IPR051625">
    <property type="entry name" value="Signaling_Regulatory_Domain"/>
</dbReference>
<evidence type="ECO:0000256" key="1">
    <source>
        <dbReference type="ARBA" id="ARBA00022737"/>
    </source>
</evidence>
<dbReference type="PROSITE" id="PS50012">
    <property type="entry name" value="RCC1_3"/>
    <property type="match status" value="3"/>
</dbReference>
<evidence type="ECO:0000259" key="5">
    <source>
        <dbReference type="PROSITE" id="PS50097"/>
    </source>
</evidence>
<dbReference type="Pfam" id="PF12796">
    <property type="entry name" value="Ank_2"/>
    <property type="match status" value="1"/>
</dbReference>
<dbReference type="InterPro" id="IPR009091">
    <property type="entry name" value="RCC1/BLIP-II"/>
</dbReference>
<name>A0A9P0K6T1_ACAOB</name>
<dbReference type="Pfam" id="PF00651">
    <property type="entry name" value="BTB"/>
    <property type="match status" value="2"/>
</dbReference>
<evidence type="ECO:0000313" key="7">
    <source>
        <dbReference type="Proteomes" id="UP001152888"/>
    </source>
</evidence>
<dbReference type="Pfam" id="PF00415">
    <property type="entry name" value="RCC1"/>
    <property type="match status" value="2"/>
</dbReference>
<dbReference type="OrthoDB" id="1893551at2759"/>
<feature type="domain" description="BTB" evidence="5">
    <location>
        <begin position="771"/>
        <end position="838"/>
    </location>
</feature>
<gene>
    <name evidence="6" type="ORF">ACAOBT_LOCUS6319</name>
</gene>
<dbReference type="SMART" id="SM00225">
    <property type="entry name" value="BTB"/>
    <property type="match status" value="2"/>
</dbReference>
<feature type="domain" description="BTB" evidence="5">
    <location>
        <begin position="589"/>
        <end position="652"/>
    </location>
</feature>
<dbReference type="SUPFAM" id="SSF48403">
    <property type="entry name" value="Ankyrin repeat"/>
    <property type="match status" value="1"/>
</dbReference>
<feature type="repeat" description="ANK" evidence="2">
    <location>
        <begin position="114"/>
        <end position="146"/>
    </location>
</feature>
<feature type="region of interest" description="Disordered" evidence="4">
    <location>
        <begin position="970"/>
        <end position="1006"/>
    </location>
</feature>
<dbReference type="InterPro" id="IPR000408">
    <property type="entry name" value="Reg_chr_condens"/>
</dbReference>
<reference evidence="6" key="1">
    <citation type="submission" date="2022-03" db="EMBL/GenBank/DDBJ databases">
        <authorList>
            <person name="Sayadi A."/>
        </authorList>
    </citation>
    <scope>NUCLEOTIDE SEQUENCE</scope>
</reference>
<feature type="region of interest" description="Disordered" evidence="4">
    <location>
        <begin position="1067"/>
        <end position="1140"/>
    </location>
</feature>
<evidence type="ECO:0000256" key="4">
    <source>
        <dbReference type="SAM" id="MobiDB-lite"/>
    </source>
</evidence>
<feature type="repeat" description="RCC1" evidence="3">
    <location>
        <begin position="280"/>
        <end position="331"/>
    </location>
</feature>
<dbReference type="PROSITE" id="PS50097">
    <property type="entry name" value="BTB"/>
    <property type="match status" value="2"/>
</dbReference>
<dbReference type="InterPro" id="IPR002110">
    <property type="entry name" value="Ankyrin_rpt"/>
</dbReference>
<keyword evidence="1" id="KW-0677">Repeat</keyword>
<sequence>MKENNGSQINTIIGPQNNITVEMNMTNVSSEQECTNQCRSSQHGDIITAAITKRGISDSDLCSFLAYTCCRCESVVDSDGRTALQVAASCGRLGIVRWLVKCRHAEIIPRDIESGYTPLHRSIFYGKINVAIELMKLGASITECDNDSLTVLEHAMKDGLKPDRSVIVGELYCWGSNTNNLLGPQQARLTPEMLDIFHKEHLGEQVQQICVDQFHTVIVTASGKAYSCGHGQGGRLGLGDEKSAVIPHNIMFQSNQKGEIISCIQAAISRYHSIFLCSDGNIYTCGLNTYKVLGQMPPPERCLVPKPIKKVSKEVAGVCAGPYHSVIWGPEALYTWGLNAGQLGHKEGGKGKDQQFILMPKVVNIVGEVTISQVVASTGATAVHTKKGDVYVLHEYLCRKIASKQLDVVQITIVGGKLDFNLLSHEISKEYSKELKVAILISTGNVLLWQESDPQLCRCMYSINRAVIARQIHLNLNELLLVTDYGEAFKGVMKPRKKKASPAEKPQKVIEKSAFHKFLEKDDCIMITLQKVSKIHRALCIQSDPKGKDYCVIQAYPYRNFEFPEMAPSEVKQNLELCLEEADETDDIHDIIFKIDSEKFPAHKYIIASCSPYLARLMEEKKQKEIVLDVGKPEIFWEFLHFVYTGDCELTKCCEVKNTKLRKLCIVKQKDEKIEEIAKLEEENGFKFNEISAYEFYKKNKENKENEEKEPKNLKNPVRMLHEMAKRLECSELQKTLNTLDMEGFIVKHKYNCNYHNKPLKFDLNAHQELYDVTVKCKDDKSLKAHKCILSARLEYFNNMFSTRWSGHKTSEVTLPFPKSTADALLEYLYTDTLSSLQNKEMEHLFRVLILADQLFVVRLKEQCELLLSNLITLKNAVNILAFAHSYNAQKLKYCCMKFIILNMAAFLESRMLDELEDDLLSDLSDFYFQEKEQVWCRVITPYSTAVSDEIVLSIASAFPVSLDEQVQSCSTTKTSQKEKKRRSHKSSTSEKRNSSFSDHPDSVIQFPDVPETAEVTLDIRSITCNIPNRLKSIVLATEIVENEGIESDYTVLGSSSELGASFNDFHDFPQLSSPPRPVGNIALHSKSPPQRTDSKHKLSKLSQKQRKRLSSESIAQSPPAQEHPKNPWKPIPDITDNITPKKSTINDIISDERKQKENLMKITSKLLLFTQMEDKAIEELHKFYNTENVAEEIISVERVNIGAVAAPVWVPKTK</sequence>
<dbReference type="Gene3D" id="2.130.10.30">
    <property type="entry name" value="Regulator of chromosome condensation 1/beta-lactamase-inhibitor protein II"/>
    <property type="match status" value="1"/>
</dbReference>
<dbReference type="AlphaFoldDB" id="A0A9P0K6T1"/>
<protein>
    <recommendedName>
        <fullName evidence="5">BTB domain-containing protein</fullName>
    </recommendedName>
</protein>
<evidence type="ECO:0000256" key="3">
    <source>
        <dbReference type="PROSITE-ProRule" id="PRU00235"/>
    </source>
</evidence>
<dbReference type="SMART" id="SM00248">
    <property type="entry name" value="ANK"/>
    <property type="match status" value="2"/>
</dbReference>
<accession>A0A9P0K6T1</accession>